<dbReference type="InterPro" id="IPR022791">
    <property type="entry name" value="L-PG_synthase/AglD"/>
</dbReference>
<dbReference type="EMBL" id="AKAU01000223">
    <property type="protein sequence ID" value="EIM95897.1"/>
    <property type="molecule type" value="Genomic_DNA"/>
</dbReference>
<evidence type="ECO:0000256" key="2">
    <source>
        <dbReference type="ARBA" id="ARBA00022475"/>
    </source>
</evidence>
<sequence length="108" mass="11865">MIFALVILWGSHPEEVLLLLRDAGSGLLLAGFAHILPMLANARDWQTLIRGANRPTLLSMLKLVRIRESVNCMLPVARIGGEHVSFQILRRSGVSFTADMRSRSDAGA</sequence>
<name>A0AAN1JFH0_9BURK</name>
<dbReference type="AlphaFoldDB" id="A0AAN1JFH0"/>
<accession>A0AAN1JFH0</accession>
<comment type="subcellular location">
    <subcellularLocation>
        <location evidence="1">Cell membrane</location>
        <topology evidence="1">Multi-pass membrane protein</topology>
    </subcellularLocation>
</comment>
<keyword evidence="2" id="KW-1003">Cell membrane</keyword>
<keyword evidence="8" id="KW-1185">Reference proteome</keyword>
<reference evidence="6 9" key="2">
    <citation type="submission" date="2018-01" db="EMBL/GenBank/DDBJ databases">
        <title>Species boundaries and ecological features among Paraburkholderia terrae DSMZ17804T, P. hospita DSMZ17164T and P. caribensis DSMZ13236T.</title>
        <authorList>
            <person name="Pratama A.A."/>
        </authorList>
    </citation>
    <scope>NUCLEOTIDE SEQUENCE [LARGE SCALE GENOMIC DNA]</scope>
    <source>
        <strain evidence="6 9">DSM 17164</strain>
    </source>
</reference>
<evidence type="ECO:0000256" key="3">
    <source>
        <dbReference type="ARBA" id="ARBA00022692"/>
    </source>
</evidence>
<keyword evidence="3" id="KW-0812">Transmembrane</keyword>
<gene>
    <name evidence="6" type="ORF">C2L64_20580</name>
    <name evidence="7" type="ORF">WQE_37097</name>
</gene>
<evidence type="ECO:0000313" key="8">
    <source>
        <dbReference type="Proteomes" id="UP000004980"/>
    </source>
</evidence>
<keyword evidence="5" id="KW-0472">Membrane</keyword>
<evidence type="ECO:0000313" key="7">
    <source>
        <dbReference type="EMBL" id="EIM95897.1"/>
    </source>
</evidence>
<dbReference type="Proteomes" id="UP000236649">
    <property type="component" value="Chromosome 2"/>
</dbReference>
<dbReference type="Pfam" id="PF03706">
    <property type="entry name" value="LPG_synthase_TM"/>
    <property type="match status" value="1"/>
</dbReference>
<dbReference type="Proteomes" id="UP000004980">
    <property type="component" value="Unassembled WGS sequence"/>
</dbReference>
<dbReference type="GO" id="GO:0005886">
    <property type="term" value="C:plasma membrane"/>
    <property type="evidence" value="ECO:0007669"/>
    <property type="project" value="UniProtKB-SubCell"/>
</dbReference>
<proteinExistence type="predicted"/>
<organism evidence="6 9">
    <name type="scientific">Paraburkholderia hospita</name>
    <dbReference type="NCBI Taxonomy" id="169430"/>
    <lineage>
        <taxon>Bacteria</taxon>
        <taxon>Pseudomonadati</taxon>
        <taxon>Pseudomonadota</taxon>
        <taxon>Betaproteobacteria</taxon>
        <taxon>Burkholderiales</taxon>
        <taxon>Burkholderiaceae</taxon>
        <taxon>Paraburkholderia</taxon>
    </lineage>
</organism>
<dbReference type="EMBL" id="CP026106">
    <property type="protein sequence ID" value="AUT72981.1"/>
    <property type="molecule type" value="Genomic_DNA"/>
</dbReference>
<protein>
    <submittedName>
        <fullName evidence="6">Uncharacterized protein</fullName>
    </submittedName>
</protein>
<reference evidence="7 8" key="1">
    <citation type="journal article" date="2012" name="J. Bacteriol.">
        <title>Draft Genome Sequence of the Soil Bacterium Burkholderia terrae Strain BS001, Which Interacts with Fungal Surface Structures.</title>
        <authorList>
            <person name="Nazir R."/>
            <person name="Hansen M.A."/>
            <person name="Sorensen S."/>
            <person name="van Elsas J.D."/>
        </authorList>
    </citation>
    <scope>NUCLEOTIDE SEQUENCE [LARGE SCALE GENOMIC DNA]</scope>
    <source>
        <strain evidence="7 8">BS001</strain>
    </source>
</reference>
<evidence type="ECO:0000256" key="1">
    <source>
        <dbReference type="ARBA" id="ARBA00004651"/>
    </source>
</evidence>
<evidence type="ECO:0000256" key="4">
    <source>
        <dbReference type="ARBA" id="ARBA00022989"/>
    </source>
</evidence>
<evidence type="ECO:0000256" key="5">
    <source>
        <dbReference type="ARBA" id="ARBA00023136"/>
    </source>
</evidence>
<keyword evidence="4" id="KW-1133">Transmembrane helix</keyword>
<evidence type="ECO:0000313" key="6">
    <source>
        <dbReference type="EMBL" id="AUT72981.1"/>
    </source>
</evidence>
<evidence type="ECO:0000313" key="9">
    <source>
        <dbReference type="Proteomes" id="UP000236649"/>
    </source>
</evidence>
<dbReference type="KEGG" id="phs:C2L64_20580"/>